<organism evidence="1 2">
    <name type="scientific">Levilactobacillus koreensis</name>
    <dbReference type="NCBI Taxonomy" id="637971"/>
    <lineage>
        <taxon>Bacteria</taxon>
        <taxon>Bacillati</taxon>
        <taxon>Bacillota</taxon>
        <taxon>Bacilli</taxon>
        <taxon>Lactobacillales</taxon>
        <taxon>Lactobacillaceae</taxon>
        <taxon>Levilactobacillus</taxon>
    </lineage>
</organism>
<evidence type="ECO:0000313" key="2">
    <source>
        <dbReference type="Proteomes" id="UP000036000"/>
    </source>
</evidence>
<dbReference type="Gene3D" id="1.10.1220.10">
    <property type="entry name" value="Met repressor-like"/>
    <property type="match status" value="1"/>
</dbReference>
<gene>
    <name evidence="1" type="ORF">ABN16_12825</name>
</gene>
<proteinExistence type="predicted"/>
<protein>
    <recommendedName>
        <fullName evidence="3">Type II toxin-antitoxin system RelB/DinJ family antitoxin</fullName>
    </recommendedName>
</protein>
<evidence type="ECO:0008006" key="3">
    <source>
        <dbReference type="Google" id="ProtNLM"/>
    </source>
</evidence>
<dbReference type="NCBIfam" id="TIGR02384">
    <property type="entry name" value="RelB_DinJ"/>
    <property type="match status" value="1"/>
</dbReference>
<evidence type="ECO:0000313" key="1">
    <source>
        <dbReference type="EMBL" id="AKP65804.1"/>
    </source>
</evidence>
<dbReference type="KEGG" id="lko:ABN16_12825"/>
<keyword evidence="2" id="KW-1185">Reference proteome</keyword>
<accession>A0AAC9ERP1</accession>
<dbReference type="Pfam" id="PF04221">
    <property type="entry name" value="RelB"/>
    <property type="match status" value="1"/>
</dbReference>
<name>A0AAC9ERP1_9LACO</name>
<dbReference type="AlphaFoldDB" id="A0AAC9ERP1"/>
<dbReference type="Proteomes" id="UP000036000">
    <property type="component" value="Chromosome"/>
</dbReference>
<dbReference type="InterPro" id="IPR013321">
    <property type="entry name" value="Arc_rbn_hlx_hlx"/>
</dbReference>
<sequence length="97" mass="10847">MINPQSPKKTRLTIRMDLARKQKAEQVANSLGIDLTGAVNMFISQMIKENGMPFKPTNSTLATELDQALEEVKNGDTNTVSVDDFMKILDNPEDYDD</sequence>
<dbReference type="GO" id="GO:0006355">
    <property type="term" value="P:regulation of DNA-templated transcription"/>
    <property type="evidence" value="ECO:0007669"/>
    <property type="project" value="InterPro"/>
</dbReference>
<reference evidence="1 2" key="1">
    <citation type="submission" date="2015-07" db="EMBL/GenBank/DDBJ databases">
        <title>Lactobacillus korensis/26-25/ whole genome sequencing.</title>
        <authorList>
            <person name="Kim M.K."/>
            <person name="Im W.-T."/>
            <person name="Srinivasan S."/>
            <person name="Lee J.-J."/>
        </authorList>
    </citation>
    <scope>NUCLEOTIDE SEQUENCE [LARGE SCALE GENOMIC DNA]</scope>
    <source>
        <strain evidence="1 2">26-25</strain>
    </source>
</reference>
<dbReference type="EMBL" id="CP012033">
    <property type="protein sequence ID" value="AKP65804.1"/>
    <property type="molecule type" value="Genomic_DNA"/>
</dbReference>
<dbReference type="RefSeq" id="WP_048736086.1">
    <property type="nucleotide sequence ID" value="NZ_CP012033.1"/>
</dbReference>
<dbReference type="InterPro" id="IPR007337">
    <property type="entry name" value="RelB/DinJ"/>
</dbReference>